<dbReference type="Proteomes" id="UP000054823">
    <property type="component" value="Unassembled WGS sequence"/>
</dbReference>
<dbReference type="PANTHER" id="PTHR22911">
    <property type="entry name" value="ACYL-MALONYL CONDENSING ENZYME-RELATED"/>
    <property type="match status" value="1"/>
</dbReference>
<feature type="transmembrane region" description="Helical" evidence="6">
    <location>
        <begin position="36"/>
        <end position="53"/>
    </location>
</feature>
<evidence type="ECO:0000313" key="9">
    <source>
        <dbReference type="Proteomes" id="UP000054823"/>
    </source>
</evidence>
<dbReference type="OrthoDB" id="8478503at2"/>
<evidence type="ECO:0000256" key="4">
    <source>
        <dbReference type="ARBA" id="ARBA00022989"/>
    </source>
</evidence>
<dbReference type="PANTHER" id="PTHR22911:SF6">
    <property type="entry name" value="SOLUTE CARRIER FAMILY 35 MEMBER G1"/>
    <property type="match status" value="1"/>
</dbReference>
<comment type="subcellular location">
    <subcellularLocation>
        <location evidence="1">Membrane</location>
        <topology evidence="1">Multi-pass membrane protein</topology>
    </subcellularLocation>
</comment>
<proteinExistence type="inferred from homology"/>
<feature type="domain" description="EamA" evidence="7">
    <location>
        <begin position="5"/>
        <end position="138"/>
    </location>
</feature>
<dbReference type="Pfam" id="PF00892">
    <property type="entry name" value="EamA"/>
    <property type="match status" value="2"/>
</dbReference>
<feature type="transmembrane region" description="Helical" evidence="6">
    <location>
        <begin position="74"/>
        <end position="91"/>
    </location>
</feature>
<organism evidence="8 9">
    <name type="scientific">Shimia marina</name>
    <dbReference type="NCBI Taxonomy" id="321267"/>
    <lineage>
        <taxon>Bacteria</taxon>
        <taxon>Pseudomonadati</taxon>
        <taxon>Pseudomonadota</taxon>
        <taxon>Alphaproteobacteria</taxon>
        <taxon>Rhodobacterales</taxon>
        <taxon>Roseobacteraceae</taxon>
    </lineage>
</organism>
<accession>A0A0P1FBJ7</accession>
<feature type="transmembrane region" description="Helical" evidence="6">
    <location>
        <begin position="97"/>
        <end position="115"/>
    </location>
</feature>
<reference evidence="8 9" key="1">
    <citation type="submission" date="2015-09" db="EMBL/GenBank/DDBJ databases">
        <authorList>
            <consortium name="Swine Surveillance"/>
        </authorList>
    </citation>
    <scope>NUCLEOTIDE SEQUENCE [LARGE SCALE GENOMIC DNA]</scope>
    <source>
        <strain evidence="8 9">CECT 7688</strain>
    </source>
</reference>
<feature type="domain" description="EamA" evidence="7">
    <location>
        <begin position="156"/>
        <end position="286"/>
    </location>
</feature>
<evidence type="ECO:0000256" key="2">
    <source>
        <dbReference type="ARBA" id="ARBA00009853"/>
    </source>
</evidence>
<dbReference type="GO" id="GO:0016020">
    <property type="term" value="C:membrane"/>
    <property type="evidence" value="ECO:0007669"/>
    <property type="project" value="UniProtKB-SubCell"/>
</dbReference>
<dbReference type="RefSeq" id="WP_058238636.1">
    <property type="nucleotide sequence ID" value="NZ_CYPW01000006.1"/>
</dbReference>
<evidence type="ECO:0000256" key="5">
    <source>
        <dbReference type="ARBA" id="ARBA00023136"/>
    </source>
</evidence>
<gene>
    <name evidence="8" type="ORF">SHM7688_00748</name>
</gene>
<dbReference type="AlphaFoldDB" id="A0A0P1FBJ7"/>
<keyword evidence="9" id="KW-1185">Reference proteome</keyword>
<dbReference type="EMBL" id="CYPW01000006">
    <property type="protein sequence ID" value="CUH51313.1"/>
    <property type="molecule type" value="Genomic_DNA"/>
</dbReference>
<feature type="transmembrane region" description="Helical" evidence="6">
    <location>
        <begin position="215"/>
        <end position="236"/>
    </location>
</feature>
<evidence type="ECO:0000313" key="8">
    <source>
        <dbReference type="EMBL" id="CUH51313.1"/>
    </source>
</evidence>
<sequence>MQPLKGIAFKVTAIALFSLMAALIKATSDEIPAGQAVFFRSFFALFVIFAWLVQRGEFPQGLRVNNAMGHVWRGVIGTTSMAMNFAALGLLPLPEVTAIGFAAPLMTVIFAAMFLGEEVRAFRLSAVALGLVGVSVVLWPRLTLFDQDQASALATVGVMLVLGSAMFRALAQIHIRKLVQTDQTSAIVFYFSLTASGLSLLTVPFGWVVPSWEQAGLLITAGLIGGVAQIMLTSCYRFAPASVVAPFDYVAILFAILIGYVWFSEIPTAQMLIGASIVISAGILIIWRERQLGLKRGKARPGVTPQG</sequence>
<evidence type="ECO:0000256" key="6">
    <source>
        <dbReference type="SAM" id="Phobius"/>
    </source>
</evidence>
<feature type="transmembrane region" description="Helical" evidence="6">
    <location>
        <begin position="269"/>
        <end position="287"/>
    </location>
</feature>
<feature type="transmembrane region" description="Helical" evidence="6">
    <location>
        <begin position="243"/>
        <end position="263"/>
    </location>
</feature>
<dbReference type="InterPro" id="IPR000620">
    <property type="entry name" value="EamA_dom"/>
</dbReference>
<feature type="transmembrane region" description="Helical" evidence="6">
    <location>
        <begin position="7"/>
        <end position="24"/>
    </location>
</feature>
<keyword evidence="3 6" id="KW-0812">Transmembrane</keyword>
<evidence type="ECO:0000259" key="7">
    <source>
        <dbReference type="Pfam" id="PF00892"/>
    </source>
</evidence>
<dbReference type="SUPFAM" id="SSF103481">
    <property type="entry name" value="Multidrug resistance efflux transporter EmrE"/>
    <property type="match status" value="2"/>
</dbReference>
<feature type="transmembrane region" description="Helical" evidence="6">
    <location>
        <begin position="152"/>
        <end position="175"/>
    </location>
</feature>
<dbReference type="InterPro" id="IPR037185">
    <property type="entry name" value="EmrE-like"/>
</dbReference>
<keyword evidence="5 6" id="KW-0472">Membrane</keyword>
<comment type="similarity">
    <text evidence="2">Belongs to the drug/metabolite transporter (DMT) superfamily. 10 TMS drug/metabolite exporter (DME) (TC 2.A.7.3) family.</text>
</comment>
<keyword evidence="4 6" id="KW-1133">Transmembrane helix</keyword>
<evidence type="ECO:0000256" key="3">
    <source>
        <dbReference type="ARBA" id="ARBA00022692"/>
    </source>
</evidence>
<feature type="transmembrane region" description="Helical" evidence="6">
    <location>
        <begin position="122"/>
        <end position="140"/>
    </location>
</feature>
<feature type="transmembrane region" description="Helical" evidence="6">
    <location>
        <begin position="187"/>
        <end position="209"/>
    </location>
</feature>
<evidence type="ECO:0000256" key="1">
    <source>
        <dbReference type="ARBA" id="ARBA00004141"/>
    </source>
</evidence>
<protein>
    <submittedName>
        <fullName evidence="8">Carboxylate/amino acid/amine transporter</fullName>
    </submittedName>
</protein>
<name>A0A0P1FBJ7_9RHOB</name>